<dbReference type="InterPro" id="IPR001878">
    <property type="entry name" value="Znf_CCHC"/>
</dbReference>
<dbReference type="SMART" id="SM00343">
    <property type="entry name" value="ZnF_C2HC"/>
    <property type="match status" value="2"/>
</dbReference>
<proteinExistence type="predicted"/>
<feature type="compositionally biased region" description="Basic residues" evidence="1">
    <location>
        <begin position="19"/>
        <end position="28"/>
    </location>
</feature>
<reference evidence="3" key="1">
    <citation type="submission" date="2020-08" db="EMBL/GenBank/DDBJ databases">
        <title>Plant Genome Project.</title>
        <authorList>
            <person name="Zhang R.-G."/>
        </authorList>
    </citation>
    <scope>NUCLEOTIDE SEQUENCE</scope>
    <source>
        <strain evidence="3">WSP0</strain>
        <tissue evidence="3">Leaf</tissue>
    </source>
</reference>
<feature type="domain" description="CCHC-type" evidence="2">
    <location>
        <begin position="51"/>
        <end position="67"/>
    </location>
</feature>
<dbReference type="GO" id="GO:0008270">
    <property type="term" value="F:zinc ion binding"/>
    <property type="evidence" value="ECO:0007669"/>
    <property type="project" value="InterPro"/>
</dbReference>
<comment type="caution">
    <text evidence="3">The sequence shown here is derived from an EMBL/GenBank/DDBJ whole genome shotgun (WGS) entry which is preliminary data.</text>
</comment>
<name>A0AAV6J1W0_9ERIC</name>
<dbReference type="AlphaFoldDB" id="A0AAV6J1W0"/>
<feature type="region of interest" description="Disordered" evidence="1">
    <location>
        <begin position="108"/>
        <end position="127"/>
    </location>
</feature>
<organism evidence="3 4">
    <name type="scientific">Rhododendron griersonianum</name>
    <dbReference type="NCBI Taxonomy" id="479676"/>
    <lineage>
        <taxon>Eukaryota</taxon>
        <taxon>Viridiplantae</taxon>
        <taxon>Streptophyta</taxon>
        <taxon>Embryophyta</taxon>
        <taxon>Tracheophyta</taxon>
        <taxon>Spermatophyta</taxon>
        <taxon>Magnoliopsida</taxon>
        <taxon>eudicotyledons</taxon>
        <taxon>Gunneridae</taxon>
        <taxon>Pentapetalae</taxon>
        <taxon>asterids</taxon>
        <taxon>Ericales</taxon>
        <taxon>Ericaceae</taxon>
        <taxon>Ericoideae</taxon>
        <taxon>Rhodoreae</taxon>
        <taxon>Rhododendron</taxon>
    </lineage>
</organism>
<feature type="region of interest" description="Disordered" evidence="1">
    <location>
        <begin position="19"/>
        <end position="51"/>
    </location>
</feature>
<feature type="domain" description="CCHC-type" evidence="2">
    <location>
        <begin position="308"/>
        <end position="324"/>
    </location>
</feature>
<evidence type="ECO:0000313" key="3">
    <source>
        <dbReference type="EMBL" id="KAG5534412.1"/>
    </source>
</evidence>
<dbReference type="GO" id="GO:0003676">
    <property type="term" value="F:nucleic acid binding"/>
    <property type="evidence" value="ECO:0007669"/>
    <property type="project" value="InterPro"/>
</dbReference>
<gene>
    <name evidence="3" type="ORF">RHGRI_022512</name>
</gene>
<keyword evidence="4" id="KW-1185">Reference proteome</keyword>
<evidence type="ECO:0000256" key="1">
    <source>
        <dbReference type="SAM" id="MobiDB-lite"/>
    </source>
</evidence>
<protein>
    <recommendedName>
        <fullName evidence="2">CCHC-type domain-containing protein</fullName>
    </recommendedName>
</protein>
<feature type="compositionally biased region" description="Acidic residues" evidence="1">
    <location>
        <begin position="117"/>
        <end position="127"/>
    </location>
</feature>
<accession>A0AAV6J1W0</accession>
<evidence type="ECO:0000259" key="2">
    <source>
        <dbReference type="SMART" id="SM00343"/>
    </source>
</evidence>
<sequence length="428" mass="48171">MDLFFQSFKNYFKKKSIQNNSKIRKNNGTRKEDFSTGKGKNGGKGPSSGPKCSECHGYGHLAHECVNVLKRKTNFKANITWDDSDSDKSEEEHKDKTNLIAFGASLHSCSSDHESSDDSEDGKTDEDEGIHELKEKYNQLYEESVKIAETNLKLVEKYKKSNLELATMSIQVEELQGYLNTVTIERDQLRKDVGILKEKNKILSDENILLVSKINDLQVELTSANVLFERLNTGSKKLDGLLDIQRSTNDRSGLGFHGASSSKQLGGKVYEVKPKKVLFKSNVINIASNNGKKPNIFKKANVAKFVPTCHHCNVKGHIRPNCFKLHGYPSIGFESFDHANCNNISHIKTSSKRANVQKIWTNYARYENVGNTTFKDMKPQPMANQQSQVVPIKTRSIWVRKSGLRPYTNLSITTLDDSGPSREVDLAF</sequence>
<dbReference type="Proteomes" id="UP000823749">
    <property type="component" value="Chromosome 8"/>
</dbReference>
<evidence type="ECO:0000313" key="4">
    <source>
        <dbReference type="Proteomes" id="UP000823749"/>
    </source>
</evidence>
<dbReference type="EMBL" id="JACTNZ010000008">
    <property type="protein sequence ID" value="KAG5534412.1"/>
    <property type="molecule type" value="Genomic_DNA"/>
</dbReference>